<feature type="zinc finger region" description="dksA C4-type" evidence="4">
    <location>
        <begin position="89"/>
        <end position="113"/>
    </location>
</feature>
<keyword evidence="2" id="KW-0863">Zinc-finger</keyword>
<sequence length="116" mass="12202">MEADRDLIHQVLTEERVDTAAQISALTADLDGIIEAAAMVATDDEHDPEGTTIAYERAHTASLLSAAVTRLGELDRALARHAAGDYGRCESCGGPIAPERLVARPAATTCITCARA</sequence>
<keyword evidence="7" id="KW-1185">Reference proteome</keyword>
<evidence type="ECO:0000256" key="3">
    <source>
        <dbReference type="ARBA" id="ARBA00022833"/>
    </source>
</evidence>
<proteinExistence type="predicted"/>
<dbReference type="Pfam" id="PF01258">
    <property type="entry name" value="zf-dskA_traR"/>
    <property type="match status" value="1"/>
</dbReference>
<evidence type="ECO:0000256" key="1">
    <source>
        <dbReference type="ARBA" id="ARBA00022723"/>
    </source>
</evidence>
<organism evidence="6 7">
    <name type="scientific">Cryptosporangium minutisporangium</name>
    <dbReference type="NCBI Taxonomy" id="113569"/>
    <lineage>
        <taxon>Bacteria</taxon>
        <taxon>Bacillati</taxon>
        <taxon>Actinomycetota</taxon>
        <taxon>Actinomycetes</taxon>
        <taxon>Cryptosporangiales</taxon>
        <taxon>Cryptosporangiaceae</taxon>
        <taxon>Cryptosporangium</taxon>
    </lineage>
</organism>
<dbReference type="PROSITE" id="PS51128">
    <property type="entry name" value="ZF_DKSA_2"/>
    <property type="match status" value="1"/>
</dbReference>
<feature type="domain" description="Zinc finger DksA/TraR C4-type" evidence="5">
    <location>
        <begin position="84"/>
        <end position="115"/>
    </location>
</feature>
<evidence type="ECO:0000256" key="4">
    <source>
        <dbReference type="PROSITE-ProRule" id="PRU00510"/>
    </source>
</evidence>
<keyword evidence="3" id="KW-0862">Zinc</keyword>
<dbReference type="Gene3D" id="1.20.120.910">
    <property type="entry name" value="DksA, coiled-coil domain"/>
    <property type="match status" value="1"/>
</dbReference>
<dbReference type="PANTHER" id="PTHR33823:SF2">
    <property type="entry name" value="RNA POLYMERASE-BINDING TRANSCRIPTION FACTOR DKSA"/>
    <property type="match status" value="1"/>
</dbReference>
<name>A0ABP6T7M3_9ACTN</name>
<dbReference type="RefSeq" id="WP_345732274.1">
    <property type="nucleotide sequence ID" value="NZ_BAAAYN010000047.1"/>
</dbReference>
<evidence type="ECO:0000259" key="5">
    <source>
        <dbReference type="Pfam" id="PF01258"/>
    </source>
</evidence>
<gene>
    <name evidence="6" type="ORF">GCM10020369_67080</name>
</gene>
<dbReference type="PROSITE" id="PS01102">
    <property type="entry name" value="ZF_DKSA_1"/>
    <property type="match status" value="1"/>
</dbReference>
<dbReference type="SUPFAM" id="SSF57716">
    <property type="entry name" value="Glucocorticoid receptor-like (DNA-binding domain)"/>
    <property type="match status" value="1"/>
</dbReference>
<dbReference type="InterPro" id="IPR020458">
    <property type="entry name" value="Znf_DskA_TraR_CS"/>
</dbReference>
<evidence type="ECO:0000313" key="7">
    <source>
        <dbReference type="Proteomes" id="UP001501676"/>
    </source>
</evidence>
<reference evidence="7" key="1">
    <citation type="journal article" date="2019" name="Int. J. Syst. Evol. Microbiol.">
        <title>The Global Catalogue of Microorganisms (GCM) 10K type strain sequencing project: providing services to taxonomists for standard genome sequencing and annotation.</title>
        <authorList>
            <consortium name="The Broad Institute Genomics Platform"/>
            <consortium name="The Broad Institute Genome Sequencing Center for Infectious Disease"/>
            <person name="Wu L."/>
            <person name="Ma J."/>
        </authorList>
    </citation>
    <scope>NUCLEOTIDE SEQUENCE [LARGE SCALE GENOMIC DNA]</scope>
    <source>
        <strain evidence="7">JCM 9458</strain>
    </source>
</reference>
<evidence type="ECO:0000256" key="2">
    <source>
        <dbReference type="ARBA" id="ARBA00022771"/>
    </source>
</evidence>
<evidence type="ECO:0000313" key="6">
    <source>
        <dbReference type="EMBL" id="GAA3395125.1"/>
    </source>
</evidence>
<protein>
    <submittedName>
        <fullName evidence="6">TraR/DksA C4-type zinc finger protein</fullName>
    </submittedName>
</protein>
<dbReference type="PANTHER" id="PTHR33823">
    <property type="entry name" value="RNA POLYMERASE-BINDING TRANSCRIPTION FACTOR DKSA-RELATED"/>
    <property type="match status" value="1"/>
</dbReference>
<dbReference type="InterPro" id="IPR000962">
    <property type="entry name" value="Znf_DskA_TraR"/>
</dbReference>
<keyword evidence="1" id="KW-0479">Metal-binding</keyword>
<accession>A0ABP6T7M3</accession>
<dbReference type="EMBL" id="BAAAYN010000047">
    <property type="protein sequence ID" value="GAA3395125.1"/>
    <property type="molecule type" value="Genomic_DNA"/>
</dbReference>
<dbReference type="Proteomes" id="UP001501676">
    <property type="component" value="Unassembled WGS sequence"/>
</dbReference>
<comment type="caution">
    <text evidence="6">The sequence shown here is derived from an EMBL/GenBank/DDBJ whole genome shotgun (WGS) entry which is preliminary data.</text>
</comment>